<gene>
    <name evidence="8" type="ORF">SE37_11980</name>
</gene>
<feature type="transmembrane region" description="Helical" evidence="5">
    <location>
        <begin position="12"/>
        <end position="33"/>
    </location>
</feature>
<evidence type="ECO:0000256" key="1">
    <source>
        <dbReference type="ARBA" id="ARBA00004370"/>
    </source>
</evidence>
<feature type="transmembrane region" description="Helical" evidence="5">
    <location>
        <begin position="45"/>
        <end position="63"/>
    </location>
</feature>
<dbReference type="Proteomes" id="UP000031433">
    <property type="component" value="Unassembled WGS sequence"/>
</dbReference>
<dbReference type="Pfam" id="PF12729">
    <property type="entry name" value="4HB_MCP_1"/>
    <property type="match status" value="1"/>
</dbReference>
<dbReference type="PROSITE" id="PS50111">
    <property type="entry name" value="CHEMOTAXIS_TRANSDUC_2"/>
    <property type="match status" value="1"/>
</dbReference>
<dbReference type="PANTHER" id="PTHR32089:SF112">
    <property type="entry name" value="LYSOZYME-LIKE PROTEIN-RELATED"/>
    <property type="match status" value="1"/>
</dbReference>
<evidence type="ECO:0000313" key="9">
    <source>
        <dbReference type="Proteomes" id="UP000031433"/>
    </source>
</evidence>
<dbReference type="SMART" id="SM00283">
    <property type="entry name" value="MA"/>
    <property type="match status" value="1"/>
</dbReference>
<comment type="caution">
    <text evidence="8">The sequence shown here is derived from an EMBL/GenBank/DDBJ whole genome shotgun (WGS) entry which is preliminary data.</text>
</comment>
<keyword evidence="5" id="KW-0812">Transmembrane</keyword>
<dbReference type="InterPro" id="IPR004089">
    <property type="entry name" value="MCPsignal_dom"/>
</dbReference>
<dbReference type="InterPro" id="IPR004090">
    <property type="entry name" value="Chemotax_Me-accpt_rcpt"/>
</dbReference>
<dbReference type="GO" id="GO:0007165">
    <property type="term" value="P:signal transduction"/>
    <property type="evidence" value="ECO:0007669"/>
    <property type="project" value="UniProtKB-KW"/>
</dbReference>
<dbReference type="Pfam" id="PF00672">
    <property type="entry name" value="HAMP"/>
    <property type="match status" value="1"/>
</dbReference>
<dbReference type="EMBL" id="JXBL01000001">
    <property type="protein sequence ID" value="KIE43299.1"/>
    <property type="molecule type" value="Genomic_DNA"/>
</dbReference>
<dbReference type="PROSITE" id="PS50885">
    <property type="entry name" value="HAMP"/>
    <property type="match status" value="1"/>
</dbReference>
<dbReference type="RefSeq" id="WP_039646635.1">
    <property type="nucleotide sequence ID" value="NZ_JXBL01000001.1"/>
</dbReference>
<dbReference type="CDD" id="cd11386">
    <property type="entry name" value="MCP_signal"/>
    <property type="match status" value="1"/>
</dbReference>
<name>A0A0C1TRC9_9BACT</name>
<keyword evidence="2 4" id="KW-0807">Transducer</keyword>
<evidence type="ECO:0000256" key="4">
    <source>
        <dbReference type="PROSITE-ProRule" id="PRU00284"/>
    </source>
</evidence>
<keyword evidence="9" id="KW-1185">Reference proteome</keyword>
<proteinExistence type="inferred from homology"/>
<evidence type="ECO:0000259" key="6">
    <source>
        <dbReference type="PROSITE" id="PS50111"/>
    </source>
</evidence>
<reference evidence="8 9" key="1">
    <citation type="submission" date="2015-01" db="EMBL/GenBank/DDBJ databases">
        <title>Genome sequence of the anaerobic bacterium Geobacter soli GSS01, a dissimilatory Fe(III) reducer from soil.</title>
        <authorList>
            <person name="Yang G."/>
            <person name="Zhou S."/>
        </authorList>
    </citation>
    <scope>NUCLEOTIDE SEQUENCE [LARGE SCALE GENOMIC DNA]</scope>
    <source>
        <strain evidence="8 9">GSS01</strain>
    </source>
</reference>
<dbReference type="Pfam" id="PF00015">
    <property type="entry name" value="MCPsignal"/>
    <property type="match status" value="1"/>
</dbReference>
<comment type="subcellular location">
    <subcellularLocation>
        <location evidence="1">Membrane</location>
    </subcellularLocation>
</comment>
<comment type="similarity">
    <text evidence="3">Belongs to the methyl-accepting chemotaxis (MCP) protein family.</text>
</comment>
<keyword evidence="5" id="KW-1133">Transmembrane helix</keyword>
<dbReference type="InterPro" id="IPR024478">
    <property type="entry name" value="HlyB_4HB_MCP"/>
</dbReference>
<evidence type="ECO:0000256" key="5">
    <source>
        <dbReference type="SAM" id="Phobius"/>
    </source>
</evidence>
<keyword evidence="5" id="KW-0472">Membrane</keyword>
<dbReference type="GO" id="GO:0004888">
    <property type="term" value="F:transmembrane signaling receptor activity"/>
    <property type="evidence" value="ECO:0007669"/>
    <property type="project" value="InterPro"/>
</dbReference>
<evidence type="ECO:0000259" key="7">
    <source>
        <dbReference type="PROSITE" id="PS50885"/>
    </source>
</evidence>
<sequence>MRVIRNLHLSTKLVAGFVLVALIAGLVGLIGTIKIRIMETAGTEMYDLVTEPLGTMGGVAIAFQKARVNIRGMILDDNPARAQANANSIAKLYKEIDEGLADFGKSILSKDIRQEFDSLRKAIGEYAPVREEIIAATLDGDRETALALMRSQGLAFERKIDESIKKLFDMKIAGAQKRKDLNAAAARSALAQMTVLALAGMVVAVALGLMVSRQITAPLRKVVGFAQAIAQGDLTHRLDMEQNDETGQLADAVNTMADRLNRLIAGVADNASQVAAAATQLTSNAEQMATGAEEVAAQTGTVATASEEMASTSAEIAQNCTAAAEESRRASDTAVQGSEVIRHTVGEMERIAERVRETARTVESLGARSDQIGEIIGTIEDIADQTNLLALNAAIEAARAGEQGRGFAVVADEVRALAERTSRATREISTMIKAIQQETKGAVASMEQGVREVERGTAEASQSGRALEEILEQVGCVTMQVNQIATAAEQQTSTTAEISGNIQQITDVVQQTARGAQETAAAARQLSQLSAELQHLIGQFHLSA</sequence>
<dbReference type="GO" id="GO:0016020">
    <property type="term" value="C:membrane"/>
    <property type="evidence" value="ECO:0007669"/>
    <property type="project" value="UniProtKB-SubCell"/>
</dbReference>
<dbReference type="SUPFAM" id="SSF58104">
    <property type="entry name" value="Methyl-accepting chemotaxis protein (MCP) signaling domain"/>
    <property type="match status" value="1"/>
</dbReference>
<dbReference type="CDD" id="cd06225">
    <property type="entry name" value="HAMP"/>
    <property type="match status" value="1"/>
</dbReference>
<protein>
    <submittedName>
        <fullName evidence="8">Chemotaxis protein</fullName>
    </submittedName>
</protein>
<evidence type="ECO:0000313" key="8">
    <source>
        <dbReference type="EMBL" id="KIE43299.1"/>
    </source>
</evidence>
<feature type="domain" description="HAMP" evidence="7">
    <location>
        <begin position="213"/>
        <end position="265"/>
    </location>
</feature>
<dbReference type="InterPro" id="IPR003660">
    <property type="entry name" value="HAMP_dom"/>
</dbReference>
<dbReference type="FunFam" id="1.10.287.950:FF:000001">
    <property type="entry name" value="Methyl-accepting chemotaxis sensory transducer"/>
    <property type="match status" value="1"/>
</dbReference>
<organism evidence="8 9">
    <name type="scientific">Geobacter soli</name>
    <dbReference type="NCBI Taxonomy" id="1510391"/>
    <lineage>
        <taxon>Bacteria</taxon>
        <taxon>Pseudomonadati</taxon>
        <taxon>Thermodesulfobacteriota</taxon>
        <taxon>Desulfuromonadia</taxon>
        <taxon>Geobacterales</taxon>
        <taxon>Geobacteraceae</taxon>
        <taxon>Geobacter</taxon>
    </lineage>
</organism>
<evidence type="ECO:0000256" key="2">
    <source>
        <dbReference type="ARBA" id="ARBA00023224"/>
    </source>
</evidence>
<dbReference type="GO" id="GO:0006935">
    <property type="term" value="P:chemotaxis"/>
    <property type="evidence" value="ECO:0007669"/>
    <property type="project" value="InterPro"/>
</dbReference>
<dbReference type="PRINTS" id="PR00260">
    <property type="entry name" value="CHEMTRNSDUCR"/>
</dbReference>
<dbReference type="AlphaFoldDB" id="A0A0C1TRC9"/>
<evidence type="ECO:0000256" key="3">
    <source>
        <dbReference type="ARBA" id="ARBA00029447"/>
    </source>
</evidence>
<dbReference type="Gene3D" id="1.10.287.950">
    <property type="entry name" value="Methyl-accepting chemotaxis protein"/>
    <property type="match status" value="1"/>
</dbReference>
<dbReference type="PANTHER" id="PTHR32089">
    <property type="entry name" value="METHYL-ACCEPTING CHEMOTAXIS PROTEIN MCPB"/>
    <property type="match status" value="1"/>
</dbReference>
<feature type="domain" description="Methyl-accepting transducer" evidence="6">
    <location>
        <begin position="270"/>
        <end position="506"/>
    </location>
</feature>
<accession>A0A0C1TRC9</accession>
<feature type="transmembrane region" description="Helical" evidence="5">
    <location>
        <begin position="189"/>
        <end position="211"/>
    </location>
</feature>
<dbReference type="SMART" id="SM00304">
    <property type="entry name" value="HAMP"/>
    <property type="match status" value="1"/>
</dbReference>